<dbReference type="Pfam" id="PF00933">
    <property type="entry name" value="Glyco_hydro_3"/>
    <property type="match status" value="1"/>
</dbReference>
<dbReference type="SMART" id="SM01217">
    <property type="entry name" value="Fn3_like"/>
    <property type="match status" value="1"/>
</dbReference>
<dbReference type="InterPro" id="IPR037524">
    <property type="entry name" value="PA14/GLEYA"/>
</dbReference>
<dbReference type="PROSITE" id="PS51820">
    <property type="entry name" value="PA14"/>
    <property type="match status" value="1"/>
</dbReference>
<organism evidence="6 7">
    <name type="scientific">Edaphobacter aggregans</name>
    <dbReference type="NCBI Taxonomy" id="570835"/>
    <lineage>
        <taxon>Bacteria</taxon>
        <taxon>Pseudomonadati</taxon>
        <taxon>Acidobacteriota</taxon>
        <taxon>Terriglobia</taxon>
        <taxon>Terriglobales</taxon>
        <taxon>Acidobacteriaceae</taxon>
        <taxon>Edaphobacter</taxon>
    </lineage>
</organism>
<dbReference type="InterPro" id="IPR026891">
    <property type="entry name" value="Fn3-like"/>
</dbReference>
<dbReference type="GO" id="GO:0031222">
    <property type="term" value="P:arabinan catabolic process"/>
    <property type="evidence" value="ECO:0007669"/>
    <property type="project" value="TreeGrafter"/>
</dbReference>
<dbReference type="AlphaFoldDB" id="A0A428MNJ1"/>
<dbReference type="InterPro" id="IPR044993">
    <property type="entry name" value="BXL"/>
</dbReference>
<keyword evidence="2 4" id="KW-0732">Signal</keyword>
<name>A0A428MNJ1_9BACT</name>
<gene>
    <name evidence="6" type="ORF">EDE15_4052</name>
</gene>
<dbReference type="GO" id="GO:0009044">
    <property type="term" value="F:xylan 1,4-beta-xylosidase activity"/>
    <property type="evidence" value="ECO:0007669"/>
    <property type="project" value="InterPro"/>
</dbReference>
<dbReference type="InterPro" id="IPR036962">
    <property type="entry name" value="Glyco_hydro_3_N_sf"/>
</dbReference>
<dbReference type="PANTHER" id="PTHR42721">
    <property type="entry name" value="SUGAR HYDROLASE-RELATED"/>
    <property type="match status" value="1"/>
</dbReference>
<reference evidence="6 7" key="1">
    <citation type="submission" date="2018-12" db="EMBL/GenBank/DDBJ databases">
        <title>Sequencing of bacterial isolates from soil warming experiment in Harvard Forest, Massachusetts, USA.</title>
        <authorList>
            <person name="Deangelis K."/>
        </authorList>
    </citation>
    <scope>NUCLEOTIDE SEQUENCE [LARGE SCALE GENOMIC DNA]</scope>
    <source>
        <strain evidence="6 7">EB153</strain>
    </source>
</reference>
<evidence type="ECO:0000259" key="5">
    <source>
        <dbReference type="PROSITE" id="PS51820"/>
    </source>
</evidence>
<feature type="chain" id="PRO_5019547151" evidence="4">
    <location>
        <begin position="25"/>
        <end position="884"/>
    </location>
</feature>
<keyword evidence="7" id="KW-1185">Reference proteome</keyword>
<comment type="caution">
    <text evidence="6">The sequence shown here is derived from an EMBL/GenBank/DDBJ whole genome shotgun (WGS) entry which is preliminary data.</text>
</comment>
<keyword evidence="3" id="KW-0378">Hydrolase</keyword>
<dbReference type="Pfam" id="PF14310">
    <property type="entry name" value="Fn3-like"/>
    <property type="match status" value="1"/>
</dbReference>
<sequence>MKLHLKLSLAFAALCAATLVPAGAQQDTSHMPFMNPQLAPEERATDLVRRMTLAEKASEMQNNSAAVPRLNIPAYQWWSEALHGVINEGVTEYPEPVGLAATFDPAGIHTMAAQIGVEGRIKHVQNLREGHIGIMGGLDFWSPNLNIFRDPRWGRGQETYGEDPFLTGRMGVAYVTGLQGDNPKYYLGIATPKHFAVHSGPEPTRHFADVDVSRHDEVDTYQPAFRAAIVEGKAASVMCAYNAINGEPACANQYLLQDQLRGKWGFQGYVVSDCDAVRDVAANHRYRPTQAQGAAISVIRGMDNECVTFTTRFGEPVEKAYIDAVQQGYLPESTLDTALIRLFTARIKLGMFDPPAMVPYSSIDERELDSAEHRAHARKLAEESMVLLKNDGLLPLKPEIRKIAVVGPLAEQTRPLIGNYAGRPTHIVSILDGLHAQFPGATITYVPGIQFLHPDGTPVPNNLLTTPDGNPGLHAEYNEGRRGFDDVPKKLVERTEPNINLSKATLPKEVADRKRFGVQWTGFLTPPETGEYLLGVRSQGFARVRVDGKQVASAGGGGHDLEPAMGRVKLEKGRKVALEISGGTQDGNAHAELIWSKYDPTVSPEAVAVARDADSIIAVVGITSQLEGEEMPVSEPGFLGGDRTSIDLPQPEEDLVEAVAATGKPLAVVLMNGSALAVNWINDHANAVLEAWYPGEEGGAAVAETLSGKNNPAGRLPVTFYKGLEGLPNFEDYAMANRTYRYFTGKPLYPFGYGLSYTTFGYSDLVLSSPTVAAGQPVEADVLVTNSGKLAGDEVVQLYLKFPDVKGAPIMALRSFERIHLDPGASQKVHFHLNPRDLGMVTELGSPIIAEGDYSLSVGGGQPGTGSPGVNGKFHVTGNYALPE</sequence>
<evidence type="ECO:0000256" key="1">
    <source>
        <dbReference type="ARBA" id="ARBA00005336"/>
    </source>
</evidence>
<dbReference type="InterPro" id="IPR001764">
    <property type="entry name" value="Glyco_hydro_3_N"/>
</dbReference>
<dbReference type="InterPro" id="IPR002772">
    <property type="entry name" value="Glyco_hydro_3_C"/>
</dbReference>
<dbReference type="PRINTS" id="PR00133">
    <property type="entry name" value="GLHYDRLASE3"/>
</dbReference>
<dbReference type="Pfam" id="PF07691">
    <property type="entry name" value="PA14"/>
    <property type="match status" value="1"/>
</dbReference>
<evidence type="ECO:0000313" key="7">
    <source>
        <dbReference type="Proteomes" id="UP000269669"/>
    </source>
</evidence>
<protein>
    <submittedName>
        <fullName evidence="6">Beta-glucosidase</fullName>
    </submittedName>
</protein>
<dbReference type="OrthoDB" id="9805821at2"/>
<dbReference type="PANTHER" id="PTHR42721:SF3">
    <property type="entry name" value="BETA-D-XYLOSIDASE 5-RELATED"/>
    <property type="match status" value="1"/>
</dbReference>
<dbReference type="RefSeq" id="WP_125486840.1">
    <property type="nucleotide sequence ID" value="NZ_RSDW01000001.1"/>
</dbReference>
<comment type="similarity">
    <text evidence="1">Belongs to the glycosyl hydrolase 3 family.</text>
</comment>
<accession>A0A428MNJ1</accession>
<dbReference type="GO" id="GO:0045493">
    <property type="term" value="P:xylan catabolic process"/>
    <property type="evidence" value="ECO:0007669"/>
    <property type="project" value="InterPro"/>
</dbReference>
<dbReference type="EMBL" id="RSDW01000001">
    <property type="protein sequence ID" value="RSL18474.1"/>
    <property type="molecule type" value="Genomic_DNA"/>
</dbReference>
<dbReference type="SUPFAM" id="SSF52279">
    <property type="entry name" value="Beta-D-glucan exohydrolase, C-terminal domain"/>
    <property type="match status" value="1"/>
</dbReference>
<dbReference type="InterPro" id="IPR036881">
    <property type="entry name" value="Glyco_hydro_3_C_sf"/>
</dbReference>
<dbReference type="SUPFAM" id="SSF51445">
    <property type="entry name" value="(Trans)glycosidases"/>
    <property type="match status" value="1"/>
</dbReference>
<evidence type="ECO:0000256" key="2">
    <source>
        <dbReference type="ARBA" id="ARBA00022729"/>
    </source>
</evidence>
<dbReference type="Proteomes" id="UP000269669">
    <property type="component" value="Unassembled WGS sequence"/>
</dbReference>
<dbReference type="InterPro" id="IPR011658">
    <property type="entry name" value="PA14_dom"/>
</dbReference>
<dbReference type="SUPFAM" id="SSF56988">
    <property type="entry name" value="Anthrax protective antigen"/>
    <property type="match status" value="1"/>
</dbReference>
<dbReference type="Pfam" id="PF01915">
    <property type="entry name" value="Glyco_hydro_3_C"/>
    <property type="match status" value="1"/>
</dbReference>
<dbReference type="Gene3D" id="3.20.20.300">
    <property type="entry name" value="Glycoside hydrolase, family 3, N-terminal domain"/>
    <property type="match status" value="1"/>
</dbReference>
<evidence type="ECO:0000256" key="3">
    <source>
        <dbReference type="ARBA" id="ARBA00022801"/>
    </source>
</evidence>
<dbReference type="GO" id="GO:0046556">
    <property type="term" value="F:alpha-L-arabinofuranosidase activity"/>
    <property type="evidence" value="ECO:0007669"/>
    <property type="project" value="TreeGrafter"/>
</dbReference>
<evidence type="ECO:0000256" key="4">
    <source>
        <dbReference type="SAM" id="SignalP"/>
    </source>
</evidence>
<dbReference type="InterPro" id="IPR017853">
    <property type="entry name" value="GH"/>
</dbReference>
<evidence type="ECO:0000313" key="6">
    <source>
        <dbReference type="EMBL" id="RSL18474.1"/>
    </source>
</evidence>
<proteinExistence type="inferred from homology"/>
<feature type="signal peptide" evidence="4">
    <location>
        <begin position="1"/>
        <end position="24"/>
    </location>
</feature>
<feature type="domain" description="PA14" evidence="5">
    <location>
        <begin position="468"/>
        <end position="611"/>
    </location>
</feature>
<dbReference type="Gene3D" id="2.60.40.10">
    <property type="entry name" value="Immunoglobulins"/>
    <property type="match status" value="1"/>
</dbReference>
<dbReference type="InterPro" id="IPR013783">
    <property type="entry name" value="Ig-like_fold"/>
</dbReference>
<dbReference type="Gene3D" id="3.40.50.1700">
    <property type="entry name" value="Glycoside hydrolase family 3 C-terminal domain"/>
    <property type="match status" value="2"/>
</dbReference>
<dbReference type="SMART" id="SM00758">
    <property type="entry name" value="PA14"/>
    <property type="match status" value="1"/>
</dbReference>